<keyword evidence="1" id="KW-1133">Transmembrane helix</keyword>
<dbReference type="OrthoDB" id="3745645at2"/>
<gene>
    <name evidence="2" type="ORF">FPZ12_016730</name>
</gene>
<name>A0A5N0V2B0_9PSEU</name>
<comment type="caution">
    <text evidence="2">The sequence shown here is derived from an EMBL/GenBank/DDBJ whole genome shotgun (WGS) entry which is preliminary data.</text>
</comment>
<feature type="transmembrane region" description="Helical" evidence="1">
    <location>
        <begin position="54"/>
        <end position="81"/>
    </location>
</feature>
<feature type="transmembrane region" description="Helical" evidence="1">
    <location>
        <begin position="114"/>
        <end position="134"/>
    </location>
</feature>
<dbReference type="AlphaFoldDB" id="A0A5N0V2B0"/>
<dbReference type="GO" id="GO:0043190">
    <property type="term" value="C:ATP-binding cassette (ABC) transporter complex"/>
    <property type="evidence" value="ECO:0007669"/>
    <property type="project" value="InterPro"/>
</dbReference>
<protein>
    <submittedName>
        <fullName evidence="2">ABC transporter permease</fullName>
    </submittedName>
</protein>
<reference evidence="2" key="1">
    <citation type="submission" date="2019-09" db="EMBL/GenBank/DDBJ databases">
        <authorList>
            <person name="Teo W.F.A."/>
            <person name="Duangmal K."/>
        </authorList>
    </citation>
    <scope>NUCLEOTIDE SEQUENCE [LARGE SCALE GENOMIC DNA]</scope>
    <source>
        <strain evidence="2">K81G1</strain>
    </source>
</reference>
<sequence length="283" mass="29807">METEKDSVAVRMKHAAGAPIRVLDSLGEQGAFYVRAVAWVYRALFRYKKEQVRLLAEVGMGSGALALIGGSVAITGFLTFFTGTNAGVQAYQGLHQVDLTALSGFASAYVNTRLAAPIIAGAGLAATVGTGITAQLGAMRINEEIDALEVMGVPSLPYLVTTRLIAGFIAIIPLYSLAIILSYLGYKAVTVLFYDVSTGAYDHYFYTFLKPVDILYSFIQALAMAVVVILVHTYHGYRASGGPAGVGEAVGKAVRTSLIGVTTVNLAVALAVYGGHDTLRISG</sequence>
<keyword evidence="1" id="KW-0812">Transmembrane</keyword>
<feature type="transmembrane region" description="Helical" evidence="1">
    <location>
        <begin position="164"/>
        <end position="186"/>
    </location>
</feature>
<dbReference type="GO" id="GO:0005548">
    <property type="term" value="F:phospholipid transporter activity"/>
    <property type="evidence" value="ECO:0007669"/>
    <property type="project" value="TreeGrafter"/>
</dbReference>
<keyword evidence="1" id="KW-0472">Membrane</keyword>
<evidence type="ECO:0000313" key="2">
    <source>
        <dbReference type="EMBL" id="KAA9160569.1"/>
    </source>
</evidence>
<dbReference type="Proteomes" id="UP000319769">
    <property type="component" value="Unassembled WGS sequence"/>
</dbReference>
<organism evidence="2 3">
    <name type="scientific">Amycolatopsis acidicola</name>
    <dbReference type="NCBI Taxonomy" id="2596893"/>
    <lineage>
        <taxon>Bacteria</taxon>
        <taxon>Bacillati</taxon>
        <taxon>Actinomycetota</taxon>
        <taxon>Actinomycetes</taxon>
        <taxon>Pseudonocardiales</taxon>
        <taxon>Pseudonocardiaceae</taxon>
        <taxon>Amycolatopsis</taxon>
    </lineage>
</organism>
<dbReference type="Pfam" id="PF02405">
    <property type="entry name" value="MlaE"/>
    <property type="match status" value="1"/>
</dbReference>
<dbReference type="InterPro" id="IPR030802">
    <property type="entry name" value="Permease_MalE"/>
</dbReference>
<proteinExistence type="predicted"/>
<keyword evidence="3" id="KW-1185">Reference proteome</keyword>
<dbReference type="PANTHER" id="PTHR30188">
    <property type="entry name" value="ABC TRANSPORTER PERMEASE PROTEIN-RELATED"/>
    <property type="match status" value="1"/>
</dbReference>
<dbReference type="EMBL" id="VMNW02000021">
    <property type="protein sequence ID" value="KAA9160569.1"/>
    <property type="molecule type" value="Genomic_DNA"/>
</dbReference>
<dbReference type="PANTHER" id="PTHR30188:SF13">
    <property type="entry name" value="CONSERVED HYPOTHETICAL INTEGRAL MEMBRANE PROTEIN YRBE3B"/>
    <property type="match status" value="1"/>
</dbReference>
<feature type="transmembrane region" description="Helical" evidence="1">
    <location>
        <begin position="214"/>
        <end position="234"/>
    </location>
</feature>
<evidence type="ECO:0000313" key="3">
    <source>
        <dbReference type="Proteomes" id="UP000319769"/>
    </source>
</evidence>
<evidence type="ECO:0000256" key="1">
    <source>
        <dbReference type="SAM" id="Phobius"/>
    </source>
</evidence>
<accession>A0A5N0V2B0</accession>